<evidence type="ECO:0000259" key="4">
    <source>
        <dbReference type="PROSITE" id="PS50949"/>
    </source>
</evidence>
<sequence length="383" mass="43110">MRRSLPQQIATAVLKDYLESGVLNSGDRLPSVRELEQQYRASRSTILAALGILEQQGAIVRRHGLGCFVAEDAPRASSMRPPHFLGYISPSTDSELMLRIYEGVEEAARRYDLHVLVASVCHDYNLERKQVARMIEAGCGAIVLSPTTRTPQQLAEDYLNHEFLDFPIVLVDLAYPQHKRPRVVFDNYHAGYDVTTTLLRAGHTRIAIMRLNPDPEAPFACRHYAVEERFRGYCDALRQAHIPLREEYVWTLQSSAFHSDLDADHLERLLALPHPPTALIALEDIAAMSVTELLLERGVQVPEEITVTGFDNLLPARNFHPAFPTTFPDFRKAGELATWLAYSLMKGETLGAITYMLPVPLCNRRLSLKRRHFSREGVGSADA</sequence>
<dbReference type="Pfam" id="PF00392">
    <property type="entry name" value="GntR"/>
    <property type="match status" value="1"/>
</dbReference>
<dbReference type="PANTHER" id="PTHR30146:SF109">
    <property type="entry name" value="HTH-TYPE TRANSCRIPTIONAL REGULATOR GALS"/>
    <property type="match status" value="1"/>
</dbReference>
<dbReference type="GO" id="GO:0000976">
    <property type="term" value="F:transcription cis-regulatory region binding"/>
    <property type="evidence" value="ECO:0007669"/>
    <property type="project" value="TreeGrafter"/>
</dbReference>
<protein>
    <submittedName>
        <fullName evidence="5">Transcriptional regulator, GntR family</fullName>
    </submittedName>
</protein>
<dbReference type="PATRIC" id="fig|1303518.3.peg.2592"/>
<accession>S0EXR4</accession>
<keyword evidence="2" id="KW-0238">DNA-binding</keyword>
<dbReference type="InterPro" id="IPR036390">
    <property type="entry name" value="WH_DNA-bd_sf"/>
</dbReference>
<proteinExistence type="predicted"/>
<dbReference type="InterPro" id="IPR028082">
    <property type="entry name" value="Peripla_BP_I"/>
</dbReference>
<dbReference type="eggNOG" id="COG1609">
    <property type="taxonomic scope" value="Bacteria"/>
</dbReference>
<keyword evidence="6" id="KW-1185">Reference proteome</keyword>
<dbReference type="RefSeq" id="WP_016483803.1">
    <property type="nucleotide sequence ID" value="NC_021487.1"/>
</dbReference>
<dbReference type="CDD" id="cd07377">
    <property type="entry name" value="WHTH_GntR"/>
    <property type="match status" value="1"/>
</dbReference>
<dbReference type="KEGG" id="ccz:CCALI_02495"/>
<dbReference type="SUPFAM" id="SSF46785">
    <property type="entry name" value="Winged helix' DNA-binding domain"/>
    <property type="match status" value="1"/>
</dbReference>
<dbReference type="EMBL" id="HF951689">
    <property type="protein sequence ID" value="CCW36292.1"/>
    <property type="molecule type" value="Genomic_DNA"/>
</dbReference>
<dbReference type="CDD" id="cd06267">
    <property type="entry name" value="PBP1_LacI_sugar_binding-like"/>
    <property type="match status" value="1"/>
</dbReference>
<dbReference type="Gene3D" id="1.10.10.10">
    <property type="entry name" value="Winged helix-like DNA-binding domain superfamily/Winged helix DNA-binding domain"/>
    <property type="match status" value="1"/>
</dbReference>
<keyword evidence="3" id="KW-0804">Transcription</keyword>
<evidence type="ECO:0000256" key="3">
    <source>
        <dbReference type="ARBA" id="ARBA00023163"/>
    </source>
</evidence>
<dbReference type="PRINTS" id="PR00035">
    <property type="entry name" value="HTHGNTR"/>
</dbReference>
<dbReference type="PANTHER" id="PTHR30146">
    <property type="entry name" value="LACI-RELATED TRANSCRIPTIONAL REPRESSOR"/>
    <property type="match status" value="1"/>
</dbReference>
<feature type="domain" description="HTH gntR-type" evidence="4">
    <location>
        <begin position="4"/>
        <end position="72"/>
    </location>
</feature>
<dbReference type="InterPro" id="IPR001761">
    <property type="entry name" value="Peripla_BP/Lac1_sug-bd_dom"/>
</dbReference>
<name>S0EXR4_CHTCT</name>
<dbReference type="HOGENOM" id="CLU_720999_0_0_0"/>
<dbReference type="Proteomes" id="UP000014227">
    <property type="component" value="Chromosome I"/>
</dbReference>
<keyword evidence="1" id="KW-0805">Transcription regulation</keyword>
<evidence type="ECO:0000256" key="1">
    <source>
        <dbReference type="ARBA" id="ARBA00023015"/>
    </source>
</evidence>
<organism evidence="5 6">
    <name type="scientific">Chthonomonas calidirosea (strain DSM 23976 / ICMP 18418 / T49)</name>
    <dbReference type="NCBI Taxonomy" id="1303518"/>
    <lineage>
        <taxon>Bacteria</taxon>
        <taxon>Bacillati</taxon>
        <taxon>Armatimonadota</taxon>
        <taxon>Chthonomonadia</taxon>
        <taxon>Chthonomonadales</taxon>
        <taxon>Chthonomonadaceae</taxon>
        <taxon>Chthonomonas</taxon>
    </lineage>
</organism>
<dbReference type="GO" id="GO:0003700">
    <property type="term" value="F:DNA-binding transcription factor activity"/>
    <property type="evidence" value="ECO:0007669"/>
    <property type="project" value="InterPro"/>
</dbReference>
<dbReference type="Gene3D" id="3.40.50.2300">
    <property type="match status" value="2"/>
</dbReference>
<dbReference type="SMART" id="SM00345">
    <property type="entry name" value="HTH_GNTR"/>
    <property type="match status" value="1"/>
</dbReference>
<dbReference type="AlphaFoldDB" id="S0EXR4"/>
<dbReference type="SUPFAM" id="SSF53822">
    <property type="entry name" value="Periplasmic binding protein-like I"/>
    <property type="match status" value="1"/>
</dbReference>
<dbReference type="STRING" id="454171.CP488_01595"/>
<dbReference type="InterPro" id="IPR036388">
    <property type="entry name" value="WH-like_DNA-bd_sf"/>
</dbReference>
<reference evidence="6" key="1">
    <citation type="submission" date="2013-03" db="EMBL/GenBank/DDBJ databases">
        <title>Genome sequence of Chthonomonas calidirosea, the first sequenced genome from the Armatimonadetes phylum (formally candidate division OP10).</title>
        <authorList>
            <person name="Lee K.C.Y."/>
            <person name="Morgan X.C."/>
            <person name="Dunfield P.F."/>
            <person name="Tamas I."/>
            <person name="Houghton K.M."/>
            <person name="Vyssotski M."/>
            <person name="Ryan J.L.J."/>
            <person name="Lagutin K."/>
            <person name="McDonald I.R."/>
            <person name="Stott M.B."/>
        </authorList>
    </citation>
    <scope>NUCLEOTIDE SEQUENCE [LARGE SCALE GENOMIC DNA]</scope>
    <source>
        <strain evidence="6">DSM 23976 / ICMP 18418 / T49</strain>
    </source>
</reference>
<evidence type="ECO:0000256" key="2">
    <source>
        <dbReference type="ARBA" id="ARBA00023125"/>
    </source>
</evidence>
<dbReference type="InterPro" id="IPR000524">
    <property type="entry name" value="Tscrpt_reg_HTH_GntR"/>
</dbReference>
<evidence type="ECO:0000313" key="6">
    <source>
        <dbReference type="Proteomes" id="UP000014227"/>
    </source>
</evidence>
<evidence type="ECO:0000313" key="5">
    <source>
        <dbReference type="EMBL" id="CCW36292.1"/>
    </source>
</evidence>
<dbReference type="InParanoid" id="S0EXR4"/>
<dbReference type="Pfam" id="PF00532">
    <property type="entry name" value="Peripla_BP_1"/>
    <property type="match status" value="1"/>
</dbReference>
<dbReference type="PROSITE" id="PS50949">
    <property type="entry name" value="HTH_GNTR"/>
    <property type="match status" value="1"/>
</dbReference>
<gene>
    <name evidence="5" type="ORF">CCALI_02495</name>
</gene>
<dbReference type="OrthoDB" id="9813468at2"/>